<dbReference type="EMBL" id="PCYM01000007">
    <property type="protein sequence ID" value="PIR47386.1"/>
    <property type="molecule type" value="Genomic_DNA"/>
</dbReference>
<accession>A0A2H0RLT0</accession>
<evidence type="ECO:0000259" key="2">
    <source>
        <dbReference type="Pfam" id="PF01106"/>
    </source>
</evidence>
<evidence type="ECO:0000313" key="3">
    <source>
        <dbReference type="EMBL" id="PIR47386.1"/>
    </source>
</evidence>
<dbReference type="Proteomes" id="UP000230084">
    <property type="component" value="Unassembled WGS sequence"/>
</dbReference>
<dbReference type="Gene3D" id="3.30.300.130">
    <property type="entry name" value="Fe-S cluster assembly (FSCA)"/>
    <property type="match status" value="1"/>
</dbReference>
<reference evidence="3 4" key="1">
    <citation type="submission" date="2017-09" db="EMBL/GenBank/DDBJ databases">
        <title>Depth-based differentiation of microbial function through sediment-hosted aquifers and enrichment of novel symbionts in the deep terrestrial subsurface.</title>
        <authorList>
            <person name="Probst A.J."/>
            <person name="Ladd B."/>
            <person name="Jarett J.K."/>
            <person name="Geller-Mcgrath D.E."/>
            <person name="Sieber C.M."/>
            <person name="Emerson J.B."/>
            <person name="Anantharaman K."/>
            <person name="Thomas B.C."/>
            <person name="Malmstrom R."/>
            <person name="Stieglmeier M."/>
            <person name="Klingl A."/>
            <person name="Woyke T."/>
            <person name="Ryan C.M."/>
            <person name="Banfield J.F."/>
        </authorList>
    </citation>
    <scope>NUCLEOTIDE SEQUENCE [LARGE SCALE GENOMIC DNA]</scope>
    <source>
        <strain evidence="3">CG10_big_fil_rev_8_21_14_0_10_50_16</strain>
    </source>
</reference>
<dbReference type="AlphaFoldDB" id="A0A2H0RLT0"/>
<sequence length="82" mass="9199">MLQTLENKIEEVLETIRPRLALHAGNVEFLGFNTETGEVQVSLTGTCRGCPLSEMTLKMGIEVLLKEQVPEVRCVTNIYEHP</sequence>
<dbReference type="InterPro" id="IPR034904">
    <property type="entry name" value="FSCA_dom_sf"/>
</dbReference>
<dbReference type="SUPFAM" id="SSF117916">
    <property type="entry name" value="Fe-S cluster assembly (FSCA) domain-like"/>
    <property type="match status" value="1"/>
</dbReference>
<proteinExistence type="inferred from homology"/>
<dbReference type="GO" id="GO:0051536">
    <property type="term" value="F:iron-sulfur cluster binding"/>
    <property type="evidence" value="ECO:0007669"/>
    <property type="project" value="InterPro"/>
</dbReference>
<evidence type="ECO:0000313" key="4">
    <source>
        <dbReference type="Proteomes" id="UP000230084"/>
    </source>
</evidence>
<gene>
    <name evidence="3" type="ORF">COV06_03850</name>
</gene>
<comment type="caution">
    <text evidence="3">The sequence shown here is derived from an EMBL/GenBank/DDBJ whole genome shotgun (WGS) entry which is preliminary data.</text>
</comment>
<name>A0A2H0RLT0_9BACT</name>
<evidence type="ECO:0000256" key="1">
    <source>
        <dbReference type="ARBA" id="ARBA00006420"/>
    </source>
</evidence>
<comment type="similarity">
    <text evidence="1">Belongs to the NifU family.</text>
</comment>
<dbReference type="PANTHER" id="PTHR11178">
    <property type="entry name" value="IRON-SULFUR CLUSTER SCAFFOLD PROTEIN NFU-RELATED"/>
    <property type="match status" value="1"/>
</dbReference>
<dbReference type="PANTHER" id="PTHR11178:SF1">
    <property type="entry name" value="NFU1 IRON-SULFUR CLUSTER SCAFFOLD HOMOLOG, MITOCHONDRIAL"/>
    <property type="match status" value="1"/>
</dbReference>
<dbReference type="InterPro" id="IPR001075">
    <property type="entry name" value="NIF_FeS_clus_asmbl_NifU_C"/>
</dbReference>
<protein>
    <recommendedName>
        <fullName evidence="2">NIF system FeS cluster assembly NifU C-terminal domain-containing protein</fullName>
    </recommendedName>
</protein>
<dbReference type="GO" id="GO:0016226">
    <property type="term" value="P:iron-sulfur cluster assembly"/>
    <property type="evidence" value="ECO:0007669"/>
    <property type="project" value="InterPro"/>
</dbReference>
<dbReference type="GO" id="GO:0005506">
    <property type="term" value="F:iron ion binding"/>
    <property type="evidence" value="ECO:0007669"/>
    <property type="project" value="InterPro"/>
</dbReference>
<organism evidence="3 4">
    <name type="scientific">Candidatus Uhrbacteria bacterium CG10_big_fil_rev_8_21_14_0_10_50_16</name>
    <dbReference type="NCBI Taxonomy" id="1975039"/>
    <lineage>
        <taxon>Bacteria</taxon>
        <taxon>Candidatus Uhriibacteriota</taxon>
    </lineage>
</organism>
<feature type="domain" description="NIF system FeS cluster assembly NifU C-terminal" evidence="2">
    <location>
        <begin position="9"/>
        <end position="75"/>
    </location>
</feature>
<dbReference type="Pfam" id="PF01106">
    <property type="entry name" value="NifU"/>
    <property type="match status" value="1"/>
</dbReference>